<dbReference type="GO" id="GO:0000731">
    <property type="term" value="P:DNA synthesis involved in DNA repair"/>
    <property type="evidence" value="ECO:0007669"/>
    <property type="project" value="TreeGrafter"/>
</dbReference>
<dbReference type="InterPro" id="IPR003593">
    <property type="entry name" value="AAA+_ATPase"/>
</dbReference>
<accession>A0AAW9RQB3</accession>
<evidence type="ECO:0000259" key="1">
    <source>
        <dbReference type="SMART" id="SM00382"/>
    </source>
</evidence>
<sequence>MDKGIFFPEVRLSTLSLTNFRGFPNLELNFDNNLTVLIGNNGSGKSTILDAIAGFLHFFVEQTFLTKQQEFSPLFKSTDVKNDQQDTYGKIRLNTIFEFIEQSTLSEIDKVIEMLNQHDYTGKKAKLVFDGEEKSWWVSIDEDLENLIVADIALKLNNHEFQIAKYQNHQWELDLNIEDLKIQNDNIWNNVDYTGKNLSIDFQFSKKRKPEFTTVQKSSELNKEEEVFFEDIKASLEVQSDRNWPLPLFAYYGAASINMETNYVADFSFSPTSAYFNTLTPSRFSLNTFFNWFENKQKIGNEKIKNETLKILNSEGSSKGKANSIESLYKNPGSAFQIEEIERLTLVKNAILEMMNDEEATYSNLRVEYNEGIPELKIDKQQNGHESELNINQLSSGERNLLAIVGDIAIRLIQLNPKIENPLKMGQGIVLIDEIDLHLHPLWQRKVIPKLRSIFPEIQFVVTTHSPFVVQSIESHQRFILEESGIRILNREDDLSYEAIMRDYFEDDKLFDNETELLLEKLYDFKTKILKKEIPIQDRRFLSLLKDFSEKSEDVKGLVARELRYIKSQLQ</sequence>
<dbReference type="SMART" id="SM00382">
    <property type="entry name" value="AAA"/>
    <property type="match status" value="1"/>
</dbReference>
<dbReference type="RefSeq" id="WP_346819762.1">
    <property type="nucleotide sequence ID" value="NZ_JBDKWZ010000002.1"/>
</dbReference>
<dbReference type="Proteomes" id="UP001403385">
    <property type="component" value="Unassembled WGS sequence"/>
</dbReference>
<protein>
    <submittedName>
        <fullName evidence="2">AAA family ATPase</fullName>
    </submittedName>
</protein>
<dbReference type="EMBL" id="JBDKWZ010000002">
    <property type="protein sequence ID" value="MEN7546974.1"/>
    <property type="molecule type" value="Genomic_DNA"/>
</dbReference>
<dbReference type="InterPro" id="IPR027417">
    <property type="entry name" value="P-loop_NTPase"/>
</dbReference>
<dbReference type="Gene3D" id="3.40.50.300">
    <property type="entry name" value="P-loop containing nucleotide triphosphate hydrolases"/>
    <property type="match status" value="2"/>
</dbReference>
<name>A0AAW9RQB3_9BACT</name>
<dbReference type="InterPro" id="IPR041685">
    <property type="entry name" value="AAA_GajA/Old/RecF-like"/>
</dbReference>
<dbReference type="PANTHER" id="PTHR32182">
    <property type="entry name" value="DNA REPLICATION AND REPAIR PROTEIN RECF"/>
    <property type="match status" value="1"/>
</dbReference>
<dbReference type="SUPFAM" id="SSF52540">
    <property type="entry name" value="P-loop containing nucleoside triphosphate hydrolases"/>
    <property type="match status" value="1"/>
</dbReference>
<proteinExistence type="predicted"/>
<comment type="caution">
    <text evidence="2">The sequence shown here is derived from an EMBL/GenBank/DDBJ whole genome shotgun (WGS) entry which is preliminary data.</text>
</comment>
<dbReference type="Pfam" id="PF13175">
    <property type="entry name" value="AAA_15"/>
    <property type="match status" value="1"/>
</dbReference>
<reference evidence="2 3" key="1">
    <citation type="submission" date="2024-04" db="EMBL/GenBank/DDBJ databases">
        <title>Novel genus in family Flammeovirgaceae.</title>
        <authorList>
            <person name="Nguyen T.H."/>
            <person name="Vuong T.Q."/>
            <person name="Le H."/>
            <person name="Kim S.-G."/>
        </authorList>
    </citation>
    <scope>NUCLEOTIDE SEQUENCE [LARGE SCALE GENOMIC DNA]</scope>
    <source>
        <strain evidence="2 3">JCM 23209</strain>
    </source>
</reference>
<feature type="domain" description="AAA+ ATPase" evidence="1">
    <location>
        <begin position="31"/>
        <end position="494"/>
    </location>
</feature>
<organism evidence="2 3">
    <name type="scientific">Rapidithrix thailandica</name>
    <dbReference type="NCBI Taxonomy" id="413964"/>
    <lineage>
        <taxon>Bacteria</taxon>
        <taxon>Pseudomonadati</taxon>
        <taxon>Bacteroidota</taxon>
        <taxon>Cytophagia</taxon>
        <taxon>Cytophagales</taxon>
        <taxon>Flammeovirgaceae</taxon>
        <taxon>Rapidithrix</taxon>
    </lineage>
</organism>
<evidence type="ECO:0000313" key="2">
    <source>
        <dbReference type="EMBL" id="MEN7546974.1"/>
    </source>
</evidence>
<evidence type="ECO:0000313" key="3">
    <source>
        <dbReference type="Proteomes" id="UP001403385"/>
    </source>
</evidence>
<dbReference type="GO" id="GO:0006302">
    <property type="term" value="P:double-strand break repair"/>
    <property type="evidence" value="ECO:0007669"/>
    <property type="project" value="TreeGrafter"/>
</dbReference>
<gene>
    <name evidence="2" type="ORF">AAG747_03595</name>
</gene>
<dbReference type="AlphaFoldDB" id="A0AAW9RQB3"/>
<keyword evidence="3" id="KW-1185">Reference proteome</keyword>
<dbReference type="PANTHER" id="PTHR32182:SF23">
    <property type="entry name" value="ATP BINDING PROTEIN"/>
    <property type="match status" value="1"/>
</dbReference>
<dbReference type="CDD" id="cd00267">
    <property type="entry name" value="ABC_ATPase"/>
    <property type="match status" value="1"/>
</dbReference>